<comment type="caution">
    <text evidence="21">The sequence shown here is derived from an EMBL/GenBank/DDBJ whole genome shotgun (WGS) entry which is preliminary data.</text>
</comment>
<dbReference type="SUPFAM" id="SSF52343">
    <property type="entry name" value="Ferredoxin reductase-like, C-terminal NADP-linked domain"/>
    <property type="match status" value="1"/>
</dbReference>
<evidence type="ECO:0000259" key="20">
    <source>
        <dbReference type="PROSITE" id="PS51384"/>
    </source>
</evidence>
<dbReference type="Proteomes" id="UP000599074">
    <property type="component" value="Unassembled WGS sequence"/>
</dbReference>
<dbReference type="PANTHER" id="PTHR43396">
    <property type="entry name" value="FLAVOHEMOPROTEIN"/>
    <property type="match status" value="1"/>
</dbReference>
<dbReference type="InterPro" id="IPR017927">
    <property type="entry name" value="FAD-bd_FR_type"/>
</dbReference>
<dbReference type="InterPro" id="IPR012292">
    <property type="entry name" value="Globin/Proto"/>
</dbReference>
<evidence type="ECO:0000256" key="2">
    <source>
        <dbReference type="ARBA" id="ARBA00001974"/>
    </source>
</evidence>
<dbReference type="EMBL" id="BOON01000061">
    <property type="protein sequence ID" value="GII25931.1"/>
    <property type="molecule type" value="Genomic_DNA"/>
</dbReference>
<dbReference type="CDD" id="cd06184">
    <property type="entry name" value="flavohem_like_fad_nad_binding"/>
    <property type="match status" value="1"/>
</dbReference>
<dbReference type="GO" id="GO:0046210">
    <property type="term" value="P:nitric oxide catabolic process"/>
    <property type="evidence" value="ECO:0007669"/>
    <property type="project" value="TreeGrafter"/>
</dbReference>
<keyword evidence="14" id="KW-0411">Iron-sulfur</keyword>
<evidence type="ECO:0000313" key="22">
    <source>
        <dbReference type="Proteomes" id="UP000599074"/>
    </source>
</evidence>
<organism evidence="21 22">
    <name type="scientific">Planosporangium mesophilum</name>
    <dbReference type="NCBI Taxonomy" id="689768"/>
    <lineage>
        <taxon>Bacteria</taxon>
        <taxon>Bacillati</taxon>
        <taxon>Actinomycetota</taxon>
        <taxon>Actinomycetes</taxon>
        <taxon>Micromonosporales</taxon>
        <taxon>Micromonosporaceae</taxon>
        <taxon>Planosporangium</taxon>
    </lineage>
</organism>
<comment type="cofactor">
    <cofactor evidence="1">
        <name>heme b</name>
        <dbReference type="ChEBI" id="CHEBI:60344"/>
    </cofactor>
</comment>
<protein>
    <recommendedName>
        <fullName evidence="4">nitric oxide dioxygenase</fullName>
        <ecNumber evidence="4">1.14.12.17</ecNumber>
    </recommendedName>
</protein>
<dbReference type="GO" id="GO:0071500">
    <property type="term" value="P:cellular response to nitrosative stress"/>
    <property type="evidence" value="ECO:0007669"/>
    <property type="project" value="TreeGrafter"/>
</dbReference>
<reference evidence="21" key="1">
    <citation type="submission" date="2021-01" db="EMBL/GenBank/DDBJ databases">
        <title>Whole genome shotgun sequence of Planosporangium mesophilum NBRC 109066.</title>
        <authorList>
            <person name="Komaki H."/>
            <person name="Tamura T."/>
        </authorList>
    </citation>
    <scope>NUCLEOTIDE SEQUENCE</scope>
    <source>
        <strain evidence="21">NBRC 109066</strain>
    </source>
</reference>
<sequence>MYEILFRNEEIKNLFNQSHHGQSGSQPRALAGAIHAYADNIDRLSDCVPLIERIAQKHVGLHVRPEHYPYVGRALIGALIEVLEDAATSDVITAWTQAYDYLAYTLMSRELELYDERALTPGGWVGWRDFTVASTVGESETIRSFYLRPSDAGPLMEFRPGQYLTVRLGVPGQGDVLRNYSISSAPGRDYYRISVKREGPPPEAPYAPPGLASNYLHEEAGPGTVVGVSPPTGEFVLDEASDRPVALLSGGVGLTPTVSMLEYLVDRGPAREIWYVHAAPDGRQHAMKRHIRDLAAVSSAVHAVVFYEHPLPEDVIGRDFDAPGRIAMEWLKGALPVADADFYFCGPRGFMRMLAIGLRALDVPDERIHLEFFGPAEALYA</sequence>
<evidence type="ECO:0000256" key="10">
    <source>
        <dbReference type="ARBA" id="ARBA00022827"/>
    </source>
</evidence>
<keyword evidence="11" id="KW-0521">NADP</keyword>
<keyword evidence="22" id="KW-1185">Reference proteome</keyword>
<evidence type="ECO:0000256" key="15">
    <source>
        <dbReference type="ARBA" id="ARBA00023027"/>
    </source>
</evidence>
<evidence type="ECO:0000256" key="5">
    <source>
        <dbReference type="ARBA" id="ARBA00022617"/>
    </source>
</evidence>
<dbReference type="Gene3D" id="2.40.30.10">
    <property type="entry name" value="Translation factors"/>
    <property type="match status" value="1"/>
</dbReference>
<dbReference type="GO" id="GO:0008941">
    <property type="term" value="F:nitric oxide dioxygenase NAD(P)H activity"/>
    <property type="evidence" value="ECO:0007669"/>
    <property type="project" value="UniProtKB-EC"/>
</dbReference>
<keyword evidence="12" id="KW-0560">Oxidoreductase</keyword>
<comment type="similarity">
    <text evidence="3">In the C-terminal section; belongs to the flavoprotein pyridine nucleotide cytochrome reductase family.</text>
</comment>
<keyword evidence="9" id="KW-0479">Metal-binding</keyword>
<dbReference type="GO" id="GO:0046872">
    <property type="term" value="F:metal ion binding"/>
    <property type="evidence" value="ECO:0007669"/>
    <property type="project" value="UniProtKB-KW"/>
</dbReference>
<dbReference type="NCBIfam" id="NF009805">
    <property type="entry name" value="PRK13289.1"/>
    <property type="match status" value="1"/>
</dbReference>
<name>A0A8J3TI16_9ACTN</name>
<dbReference type="EC" id="1.14.12.17" evidence="4"/>
<dbReference type="PROSITE" id="PS01033">
    <property type="entry name" value="GLOBIN"/>
    <property type="match status" value="1"/>
</dbReference>
<dbReference type="Pfam" id="PF00175">
    <property type="entry name" value="NAD_binding_1"/>
    <property type="match status" value="1"/>
</dbReference>
<keyword evidence="5 18" id="KW-0349">Heme</keyword>
<dbReference type="GO" id="GO:0051537">
    <property type="term" value="F:2 iron, 2 sulfur cluster binding"/>
    <property type="evidence" value="ECO:0007669"/>
    <property type="project" value="UniProtKB-KW"/>
</dbReference>
<dbReference type="GO" id="GO:0005344">
    <property type="term" value="F:oxygen carrier activity"/>
    <property type="evidence" value="ECO:0007669"/>
    <property type="project" value="UniProtKB-KW"/>
</dbReference>
<evidence type="ECO:0000256" key="8">
    <source>
        <dbReference type="ARBA" id="ARBA00022714"/>
    </source>
</evidence>
<dbReference type="GO" id="GO:0019825">
    <property type="term" value="F:oxygen binding"/>
    <property type="evidence" value="ECO:0007669"/>
    <property type="project" value="InterPro"/>
</dbReference>
<keyword evidence="7" id="KW-0285">Flavoprotein</keyword>
<keyword evidence="18" id="KW-0813">Transport</keyword>
<dbReference type="InterPro" id="IPR000971">
    <property type="entry name" value="Globin"/>
</dbReference>
<dbReference type="Pfam" id="PF00970">
    <property type="entry name" value="FAD_binding_6"/>
    <property type="match status" value="1"/>
</dbReference>
<evidence type="ECO:0000256" key="18">
    <source>
        <dbReference type="RuleBase" id="RU000356"/>
    </source>
</evidence>
<feature type="domain" description="Globin" evidence="19">
    <location>
        <begin position="1"/>
        <end position="111"/>
    </location>
</feature>
<evidence type="ECO:0000313" key="21">
    <source>
        <dbReference type="EMBL" id="GII25931.1"/>
    </source>
</evidence>
<dbReference type="GO" id="GO:0071949">
    <property type="term" value="F:FAD binding"/>
    <property type="evidence" value="ECO:0007669"/>
    <property type="project" value="TreeGrafter"/>
</dbReference>
<feature type="domain" description="FAD-binding FR-type" evidence="20">
    <location>
        <begin position="125"/>
        <end position="238"/>
    </location>
</feature>
<evidence type="ECO:0000256" key="17">
    <source>
        <dbReference type="ARBA" id="ARBA00049433"/>
    </source>
</evidence>
<comment type="catalytic activity">
    <reaction evidence="17">
        <text>2 nitric oxide + NADPH + 2 O2 = 2 nitrate + NADP(+) + H(+)</text>
        <dbReference type="Rhea" id="RHEA:19465"/>
        <dbReference type="ChEBI" id="CHEBI:15378"/>
        <dbReference type="ChEBI" id="CHEBI:15379"/>
        <dbReference type="ChEBI" id="CHEBI:16480"/>
        <dbReference type="ChEBI" id="CHEBI:17632"/>
        <dbReference type="ChEBI" id="CHEBI:57783"/>
        <dbReference type="ChEBI" id="CHEBI:58349"/>
        <dbReference type="EC" id="1.14.12.17"/>
    </reaction>
</comment>
<accession>A0A8J3TI16</accession>
<evidence type="ECO:0000256" key="6">
    <source>
        <dbReference type="ARBA" id="ARBA00022621"/>
    </source>
</evidence>
<evidence type="ECO:0000259" key="19">
    <source>
        <dbReference type="PROSITE" id="PS01033"/>
    </source>
</evidence>
<dbReference type="Pfam" id="PF00042">
    <property type="entry name" value="Globin"/>
    <property type="match status" value="1"/>
</dbReference>
<dbReference type="InterPro" id="IPR001433">
    <property type="entry name" value="OxRdtase_FAD/NAD-bd"/>
</dbReference>
<dbReference type="SUPFAM" id="SSF46458">
    <property type="entry name" value="Globin-like"/>
    <property type="match status" value="1"/>
</dbReference>
<evidence type="ECO:0000256" key="16">
    <source>
        <dbReference type="ARBA" id="ARBA00048649"/>
    </source>
</evidence>
<evidence type="ECO:0000256" key="11">
    <source>
        <dbReference type="ARBA" id="ARBA00022857"/>
    </source>
</evidence>
<dbReference type="AlphaFoldDB" id="A0A8J3TI16"/>
<keyword evidence="15" id="KW-0520">NAD</keyword>
<proteinExistence type="inferred from homology"/>
<dbReference type="InterPro" id="IPR039261">
    <property type="entry name" value="FNR_nucleotide-bd"/>
</dbReference>
<evidence type="ECO:0000256" key="3">
    <source>
        <dbReference type="ARBA" id="ARBA00006401"/>
    </source>
</evidence>
<evidence type="ECO:0000256" key="9">
    <source>
        <dbReference type="ARBA" id="ARBA00022723"/>
    </source>
</evidence>
<dbReference type="PROSITE" id="PS51384">
    <property type="entry name" value="FAD_FR"/>
    <property type="match status" value="1"/>
</dbReference>
<comment type="similarity">
    <text evidence="18">Belongs to the globin family.</text>
</comment>
<dbReference type="InterPro" id="IPR009050">
    <property type="entry name" value="Globin-like_sf"/>
</dbReference>
<dbReference type="SUPFAM" id="SSF63380">
    <property type="entry name" value="Riboflavin synthase domain-like"/>
    <property type="match status" value="1"/>
</dbReference>
<comment type="cofactor">
    <cofactor evidence="2">
        <name>FAD</name>
        <dbReference type="ChEBI" id="CHEBI:57692"/>
    </cofactor>
</comment>
<dbReference type="InterPro" id="IPR008333">
    <property type="entry name" value="Cbr1-like_FAD-bd_dom"/>
</dbReference>
<dbReference type="PANTHER" id="PTHR43396:SF3">
    <property type="entry name" value="FLAVOHEMOPROTEIN"/>
    <property type="match status" value="1"/>
</dbReference>
<gene>
    <name evidence="21" type="primary">hmp</name>
    <name evidence="21" type="ORF">Pme01_55280</name>
</gene>
<evidence type="ECO:0000256" key="13">
    <source>
        <dbReference type="ARBA" id="ARBA00023004"/>
    </source>
</evidence>
<evidence type="ECO:0000256" key="12">
    <source>
        <dbReference type="ARBA" id="ARBA00023002"/>
    </source>
</evidence>
<evidence type="ECO:0000256" key="4">
    <source>
        <dbReference type="ARBA" id="ARBA00012229"/>
    </source>
</evidence>
<dbReference type="GO" id="GO:0020037">
    <property type="term" value="F:heme binding"/>
    <property type="evidence" value="ECO:0007669"/>
    <property type="project" value="InterPro"/>
</dbReference>
<comment type="catalytic activity">
    <reaction evidence="16">
        <text>2 nitric oxide + NADH + 2 O2 = 2 nitrate + NAD(+) + H(+)</text>
        <dbReference type="Rhea" id="RHEA:19469"/>
        <dbReference type="ChEBI" id="CHEBI:15378"/>
        <dbReference type="ChEBI" id="CHEBI:15379"/>
        <dbReference type="ChEBI" id="CHEBI:16480"/>
        <dbReference type="ChEBI" id="CHEBI:17632"/>
        <dbReference type="ChEBI" id="CHEBI:57540"/>
        <dbReference type="ChEBI" id="CHEBI:57945"/>
        <dbReference type="EC" id="1.14.12.17"/>
    </reaction>
</comment>
<evidence type="ECO:0000256" key="1">
    <source>
        <dbReference type="ARBA" id="ARBA00001970"/>
    </source>
</evidence>
<dbReference type="FunFam" id="3.40.50.80:FF:000010">
    <property type="entry name" value="Flavohemoprotein"/>
    <property type="match status" value="1"/>
</dbReference>
<evidence type="ECO:0000256" key="7">
    <source>
        <dbReference type="ARBA" id="ARBA00022630"/>
    </source>
</evidence>
<evidence type="ECO:0000256" key="14">
    <source>
        <dbReference type="ARBA" id="ARBA00023014"/>
    </source>
</evidence>
<dbReference type="Gene3D" id="1.10.490.10">
    <property type="entry name" value="Globins"/>
    <property type="match status" value="1"/>
</dbReference>
<keyword evidence="13" id="KW-0408">Iron</keyword>
<dbReference type="InterPro" id="IPR017938">
    <property type="entry name" value="Riboflavin_synthase-like_b-brl"/>
</dbReference>
<keyword evidence="8" id="KW-0001">2Fe-2S</keyword>
<keyword evidence="6 18" id="KW-0561">Oxygen transport</keyword>
<dbReference type="Gene3D" id="3.40.50.80">
    <property type="entry name" value="Nucleotide-binding domain of ferredoxin-NADP reductase (FNR) module"/>
    <property type="match status" value="1"/>
</dbReference>
<keyword evidence="10" id="KW-0274">FAD</keyword>